<organism evidence="1 2">
    <name type="scientific">Candidatus Rhodoblastus alkanivorans</name>
    <dbReference type="NCBI Taxonomy" id="2954117"/>
    <lineage>
        <taxon>Bacteria</taxon>
        <taxon>Pseudomonadati</taxon>
        <taxon>Pseudomonadota</taxon>
        <taxon>Alphaproteobacteria</taxon>
        <taxon>Hyphomicrobiales</taxon>
        <taxon>Rhodoblastaceae</taxon>
        <taxon>Rhodoblastus</taxon>
    </lineage>
</organism>
<evidence type="ECO:0000313" key="1">
    <source>
        <dbReference type="EMBL" id="MCI4684052.1"/>
    </source>
</evidence>
<comment type="caution">
    <text evidence="1">The sequence shown here is derived from an EMBL/GenBank/DDBJ whole genome shotgun (WGS) entry which is preliminary data.</text>
</comment>
<keyword evidence="2" id="KW-1185">Reference proteome</keyword>
<gene>
    <name evidence="1" type="ORF">K2U94_15005</name>
</gene>
<accession>A0ABS9ZBM7</accession>
<dbReference type="EMBL" id="JAIVFP010000001">
    <property type="protein sequence ID" value="MCI4684052.1"/>
    <property type="molecule type" value="Genomic_DNA"/>
</dbReference>
<reference evidence="1" key="1">
    <citation type="journal article" date="2022" name="ISME J.">
        <title>Identification of active gaseous-alkane degraders at natural gas seeps.</title>
        <authorList>
            <person name="Farhan Ul Haque M."/>
            <person name="Hernandez M."/>
            <person name="Crombie A.T."/>
            <person name="Murrell J.C."/>
        </authorList>
    </citation>
    <scope>NUCLEOTIDE SEQUENCE</scope>
    <source>
        <strain evidence="1">PC2</strain>
    </source>
</reference>
<name>A0ABS9ZBM7_9HYPH</name>
<protein>
    <submittedName>
        <fullName evidence="1">Uncharacterized protein</fullName>
    </submittedName>
</protein>
<evidence type="ECO:0000313" key="2">
    <source>
        <dbReference type="Proteomes" id="UP001139104"/>
    </source>
</evidence>
<proteinExistence type="predicted"/>
<dbReference type="RefSeq" id="WP_243067965.1">
    <property type="nucleotide sequence ID" value="NZ_JAIVFK010000021.1"/>
</dbReference>
<dbReference type="Proteomes" id="UP001139104">
    <property type="component" value="Unassembled WGS sequence"/>
</dbReference>
<sequence length="62" mass="6847">MPWTPEDAPRHTHKAETEELCAVWAAVANRVLAETGDEGRAIRAANAVVARLWREGRPPGEE</sequence>